<keyword evidence="1" id="KW-0812">Transmembrane</keyword>
<name>F0WK27_9STRA</name>
<sequence length="70" mass="7996">MGAWRKVYRQFRGAILANISYVIITIALHVITQKNYEHILPQLTISLAQKAMALLYYAFSISASTRCHLL</sequence>
<protein>
    <submittedName>
        <fullName evidence="2">AlNc14C128G6881 protein</fullName>
    </submittedName>
</protein>
<reference evidence="2" key="2">
    <citation type="submission" date="2011-02" db="EMBL/GenBank/DDBJ databases">
        <authorList>
            <person name="MacLean D."/>
        </authorList>
    </citation>
    <scope>NUCLEOTIDE SEQUENCE</scope>
</reference>
<keyword evidence="1" id="KW-0472">Membrane</keyword>
<organism evidence="2">
    <name type="scientific">Albugo laibachii Nc14</name>
    <dbReference type="NCBI Taxonomy" id="890382"/>
    <lineage>
        <taxon>Eukaryota</taxon>
        <taxon>Sar</taxon>
        <taxon>Stramenopiles</taxon>
        <taxon>Oomycota</taxon>
        <taxon>Peronosporomycetes</taxon>
        <taxon>Albuginales</taxon>
        <taxon>Albuginaceae</taxon>
        <taxon>Albugo</taxon>
    </lineage>
</organism>
<feature type="transmembrane region" description="Helical" evidence="1">
    <location>
        <begin position="38"/>
        <end position="59"/>
    </location>
</feature>
<dbReference type="HOGENOM" id="CLU_2763149_0_0_1"/>
<feature type="transmembrane region" description="Helical" evidence="1">
    <location>
        <begin position="12"/>
        <end position="32"/>
    </location>
</feature>
<dbReference type="EMBL" id="FR824173">
    <property type="protein sequence ID" value="CCA21629.1"/>
    <property type="molecule type" value="Genomic_DNA"/>
</dbReference>
<evidence type="ECO:0000256" key="1">
    <source>
        <dbReference type="SAM" id="Phobius"/>
    </source>
</evidence>
<reference evidence="2" key="1">
    <citation type="journal article" date="2011" name="PLoS Biol.">
        <title>Gene gain and loss during evolution of obligate parasitism in the white rust pathogen of Arabidopsis thaliana.</title>
        <authorList>
            <person name="Kemen E."/>
            <person name="Gardiner A."/>
            <person name="Schultz-Larsen T."/>
            <person name="Kemen A.C."/>
            <person name="Balmuth A.L."/>
            <person name="Robert-Seilaniantz A."/>
            <person name="Bailey K."/>
            <person name="Holub E."/>
            <person name="Studholme D.J."/>
            <person name="Maclean D."/>
            <person name="Jones J.D."/>
        </authorList>
    </citation>
    <scope>NUCLEOTIDE SEQUENCE</scope>
</reference>
<gene>
    <name evidence="2" type="primary">AlNc14C128G6881</name>
    <name evidence="2" type="ORF">ALNC14_077720</name>
</gene>
<evidence type="ECO:0000313" key="2">
    <source>
        <dbReference type="EMBL" id="CCA21629.1"/>
    </source>
</evidence>
<keyword evidence="1" id="KW-1133">Transmembrane helix</keyword>
<proteinExistence type="predicted"/>
<dbReference type="AlphaFoldDB" id="F0WK27"/>
<accession>F0WK27</accession>